<organism evidence="1 2">
    <name type="scientific">Aequorivita echinoideorum</name>
    <dbReference type="NCBI Taxonomy" id="1549647"/>
    <lineage>
        <taxon>Bacteria</taxon>
        <taxon>Pseudomonadati</taxon>
        <taxon>Bacteroidota</taxon>
        <taxon>Flavobacteriia</taxon>
        <taxon>Flavobacteriales</taxon>
        <taxon>Flavobacteriaceae</taxon>
        <taxon>Aequorivita</taxon>
    </lineage>
</organism>
<dbReference type="EMBL" id="JAHCTB010000006">
    <property type="protein sequence ID" value="MBT0609006.1"/>
    <property type="molecule type" value="Genomic_DNA"/>
</dbReference>
<evidence type="ECO:0000313" key="2">
    <source>
        <dbReference type="Proteomes" id="UP001297092"/>
    </source>
</evidence>
<dbReference type="PROSITE" id="PS00018">
    <property type="entry name" value="EF_HAND_1"/>
    <property type="match status" value="1"/>
</dbReference>
<name>A0ABS5S715_9FLAO</name>
<proteinExistence type="predicted"/>
<keyword evidence="2" id="KW-1185">Reference proteome</keyword>
<protein>
    <recommendedName>
        <fullName evidence="3">Peptidylprolyl isomerase</fullName>
    </recommendedName>
</protein>
<reference evidence="1 2" key="1">
    <citation type="submission" date="2021-05" db="EMBL/GenBank/DDBJ databases">
        <title>Aequorivita echinoideorum JCM 30378 genome.</title>
        <authorList>
            <person name="Zhang H."/>
            <person name="Li C."/>
        </authorList>
    </citation>
    <scope>NUCLEOTIDE SEQUENCE [LARGE SCALE GENOMIC DNA]</scope>
    <source>
        <strain evidence="1 2">JCM30378</strain>
    </source>
</reference>
<sequence>MYSCNNDDDNVEITPPRDRGEEAIRAQAEIEGFLQTHFYNYEEFQNAGSNPDFDFQVRFDSIAGDNSEKTPLIEQVSSIVVRDRIDTSVEYKLYYLKAAEGQSESPNFCDAVTTNYRGTSLGLETFDSSATAVRLDLSQTITGFQEIYPLFKGAGTVNTNPDGTFSFENFGVGAVFVPSGLAYYQSGSSSISAYEQLIFTFQVFATEILDHDGDGIPSFMEDLNGNKNLLDDNTDIDSEPLGNRVPNYLDVDDDGDGRLTRDEIRIVGGNVTFPDSNGDGIPDYLDPNI</sequence>
<dbReference type="InterPro" id="IPR046357">
    <property type="entry name" value="PPIase_dom_sf"/>
</dbReference>
<gene>
    <name evidence="1" type="ORF">KIV10_12520</name>
</gene>
<dbReference type="Proteomes" id="UP001297092">
    <property type="component" value="Unassembled WGS sequence"/>
</dbReference>
<evidence type="ECO:0008006" key="3">
    <source>
        <dbReference type="Google" id="ProtNLM"/>
    </source>
</evidence>
<dbReference type="Gene3D" id="3.10.50.40">
    <property type="match status" value="1"/>
</dbReference>
<dbReference type="InterPro" id="IPR018247">
    <property type="entry name" value="EF_Hand_1_Ca_BS"/>
</dbReference>
<accession>A0ABS5S715</accession>
<comment type="caution">
    <text evidence="1">The sequence shown here is derived from an EMBL/GenBank/DDBJ whole genome shotgun (WGS) entry which is preliminary data.</text>
</comment>
<evidence type="ECO:0000313" key="1">
    <source>
        <dbReference type="EMBL" id="MBT0609006.1"/>
    </source>
</evidence>